<keyword evidence="5 13" id="KW-0808">Transferase</keyword>
<organism evidence="13">
    <name type="scientific">bioreactor metagenome</name>
    <dbReference type="NCBI Taxonomy" id="1076179"/>
    <lineage>
        <taxon>unclassified sequences</taxon>
        <taxon>metagenomes</taxon>
        <taxon>ecological metagenomes</taxon>
    </lineage>
</organism>
<evidence type="ECO:0000256" key="2">
    <source>
        <dbReference type="ARBA" id="ARBA00004496"/>
    </source>
</evidence>
<keyword evidence="8" id="KW-0067">ATP-binding</keyword>
<dbReference type="Pfam" id="PF03309">
    <property type="entry name" value="Pan_kinase"/>
    <property type="match status" value="1"/>
</dbReference>
<proteinExistence type="inferred from homology"/>
<dbReference type="SUPFAM" id="SSF53067">
    <property type="entry name" value="Actin-like ATPase domain"/>
    <property type="match status" value="2"/>
</dbReference>
<evidence type="ECO:0000256" key="4">
    <source>
        <dbReference type="ARBA" id="ARBA00022490"/>
    </source>
</evidence>
<dbReference type="AlphaFoldDB" id="A0A645DEE1"/>
<dbReference type="NCBIfam" id="NF009855">
    <property type="entry name" value="PRK13321.1"/>
    <property type="match status" value="1"/>
</dbReference>
<evidence type="ECO:0000256" key="6">
    <source>
        <dbReference type="ARBA" id="ARBA00022741"/>
    </source>
</evidence>
<comment type="caution">
    <text evidence="13">The sequence shown here is derived from an EMBL/GenBank/DDBJ whole genome shotgun (WGS) entry which is preliminary data.</text>
</comment>
<dbReference type="InterPro" id="IPR043129">
    <property type="entry name" value="ATPase_NBD"/>
</dbReference>
<comment type="similarity">
    <text evidence="11">Belongs to the type III pantothenate kinase family.</text>
</comment>
<dbReference type="GO" id="GO:0004594">
    <property type="term" value="F:pantothenate kinase activity"/>
    <property type="evidence" value="ECO:0007669"/>
    <property type="project" value="InterPro"/>
</dbReference>
<dbReference type="GO" id="GO:0015937">
    <property type="term" value="P:coenzyme A biosynthetic process"/>
    <property type="evidence" value="ECO:0007669"/>
    <property type="project" value="UniProtKB-KW"/>
</dbReference>
<dbReference type="HAMAP" id="MF_01274">
    <property type="entry name" value="Pantothen_kinase_3"/>
    <property type="match status" value="1"/>
</dbReference>
<dbReference type="NCBIfam" id="TIGR00671">
    <property type="entry name" value="baf"/>
    <property type="match status" value="1"/>
</dbReference>
<evidence type="ECO:0000256" key="3">
    <source>
        <dbReference type="ARBA" id="ARBA00011738"/>
    </source>
</evidence>
<keyword evidence="10" id="KW-0173">Coenzyme A biosynthesis</keyword>
<keyword evidence="7 13" id="KW-0418">Kinase</keyword>
<sequence length="253" mass="27250">MLLAVDIGNSNIVIAVHDGQKWVQSFRIYSDQKKTSDEYFVVLDSLLSHAQLFKHDINRAVISSVVPNLTRSIQKNIIRLFDVQPLMVDHTVESGLIKETIPQELGSDLLANAAQAHYMHPNGAVAVVDFGTALTVTTVDSDGTVLGAAIAPGLVTAVNALFGNTAQLPQVELKVPPSAIGRNSQDSIRSGIMFGYAGMVKAIIERTELELGKEVFVIATGGLSRTIAPLIDRINQISVMHTLDGLKLISDLN</sequence>
<evidence type="ECO:0000313" key="13">
    <source>
        <dbReference type="EMBL" id="MPM87629.1"/>
    </source>
</evidence>
<dbReference type="Gene3D" id="3.30.420.40">
    <property type="match status" value="2"/>
</dbReference>
<dbReference type="PANTHER" id="PTHR34265:SF1">
    <property type="entry name" value="TYPE III PANTOTHENATE KINASE"/>
    <property type="match status" value="1"/>
</dbReference>
<comment type="cofactor">
    <cofactor evidence="1">
        <name>K(+)</name>
        <dbReference type="ChEBI" id="CHEBI:29103"/>
    </cofactor>
</comment>
<evidence type="ECO:0000256" key="10">
    <source>
        <dbReference type="ARBA" id="ARBA00022993"/>
    </source>
</evidence>
<keyword evidence="9" id="KW-0630">Potassium</keyword>
<evidence type="ECO:0000256" key="12">
    <source>
        <dbReference type="ARBA" id="ARBA00040883"/>
    </source>
</evidence>
<comment type="subcellular location">
    <subcellularLocation>
        <location evidence="2">Cytoplasm</location>
    </subcellularLocation>
</comment>
<protein>
    <recommendedName>
        <fullName evidence="12">Type III pantothenate kinase</fullName>
    </recommendedName>
</protein>
<evidence type="ECO:0000256" key="11">
    <source>
        <dbReference type="ARBA" id="ARBA00038036"/>
    </source>
</evidence>
<dbReference type="InterPro" id="IPR004619">
    <property type="entry name" value="Type_III_PanK"/>
</dbReference>
<dbReference type="CDD" id="cd24015">
    <property type="entry name" value="ASKHA_NBD_PanK-III"/>
    <property type="match status" value="1"/>
</dbReference>
<reference evidence="13" key="1">
    <citation type="submission" date="2019-08" db="EMBL/GenBank/DDBJ databases">
        <authorList>
            <person name="Kucharzyk K."/>
            <person name="Murdoch R.W."/>
            <person name="Higgins S."/>
            <person name="Loffler F."/>
        </authorList>
    </citation>
    <scope>NUCLEOTIDE SEQUENCE</scope>
</reference>
<dbReference type="GO" id="GO:0005737">
    <property type="term" value="C:cytoplasm"/>
    <property type="evidence" value="ECO:0007669"/>
    <property type="project" value="UniProtKB-SubCell"/>
</dbReference>
<name>A0A645DEE1_9ZZZZ</name>
<evidence type="ECO:0000256" key="1">
    <source>
        <dbReference type="ARBA" id="ARBA00001958"/>
    </source>
</evidence>
<evidence type="ECO:0000256" key="5">
    <source>
        <dbReference type="ARBA" id="ARBA00022679"/>
    </source>
</evidence>
<gene>
    <name evidence="13" type="primary">coaX_31</name>
    <name evidence="13" type="ORF">SDC9_134729</name>
</gene>
<evidence type="ECO:0000256" key="8">
    <source>
        <dbReference type="ARBA" id="ARBA00022840"/>
    </source>
</evidence>
<comment type="subunit">
    <text evidence="3">Homodimer.</text>
</comment>
<evidence type="ECO:0000256" key="9">
    <source>
        <dbReference type="ARBA" id="ARBA00022958"/>
    </source>
</evidence>
<dbReference type="EMBL" id="VSSQ01035420">
    <property type="protein sequence ID" value="MPM87629.1"/>
    <property type="molecule type" value="Genomic_DNA"/>
</dbReference>
<keyword evidence="6" id="KW-0547">Nucleotide-binding</keyword>
<accession>A0A645DEE1</accession>
<dbReference type="GO" id="GO:0005524">
    <property type="term" value="F:ATP binding"/>
    <property type="evidence" value="ECO:0007669"/>
    <property type="project" value="UniProtKB-KW"/>
</dbReference>
<dbReference type="PANTHER" id="PTHR34265">
    <property type="entry name" value="TYPE III PANTOTHENATE KINASE"/>
    <property type="match status" value="1"/>
</dbReference>
<keyword evidence="4" id="KW-0963">Cytoplasm</keyword>
<evidence type="ECO:0000256" key="7">
    <source>
        <dbReference type="ARBA" id="ARBA00022777"/>
    </source>
</evidence>